<organism evidence="1 2">
    <name type="scientific">Gossypium stocksii</name>
    <dbReference type="NCBI Taxonomy" id="47602"/>
    <lineage>
        <taxon>Eukaryota</taxon>
        <taxon>Viridiplantae</taxon>
        <taxon>Streptophyta</taxon>
        <taxon>Embryophyta</taxon>
        <taxon>Tracheophyta</taxon>
        <taxon>Spermatophyta</taxon>
        <taxon>Magnoliopsida</taxon>
        <taxon>eudicotyledons</taxon>
        <taxon>Gunneridae</taxon>
        <taxon>Pentapetalae</taxon>
        <taxon>rosids</taxon>
        <taxon>malvids</taxon>
        <taxon>Malvales</taxon>
        <taxon>Malvaceae</taxon>
        <taxon>Malvoideae</taxon>
        <taxon>Gossypium</taxon>
    </lineage>
</organism>
<keyword evidence="2" id="KW-1185">Reference proteome</keyword>
<reference evidence="1 2" key="1">
    <citation type="journal article" date="2021" name="Plant Biotechnol. J.">
        <title>Multi-omics assisted identification of the key and species-specific regulatory components of drought-tolerant mechanisms in Gossypium stocksii.</title>
        <authorList>
            <person name="Yu D."/>
            <person name="Ke L."/>
            <person name="Zhang D."/>
            <person name="Wu Y."/>
            <person name="Sun Y."/>
            <person name="Mei J."/>
            <person name="Sun J."/>
            <person name="Sun Y."/>
        </authorList>
    </citation>
    <scope>NUCLEOTIDE SEQUENCE [LARGE SCALE GENOMIC DNA]</scope>
    <source>
        <strain evidence="2">cv. E1</strain>
        <tissue evidence="1">Leaf</tissue>
    </source>
</reference>
<dbReference type="AlphaFoldDB" id="A0A9D3WCP6"/>
<dbReference type="OrthoDB" id="683469at2759"/>
<comment type="caution">
    <text evidence="1">The sequence shown here is derived from an EMBL/GenBank/DDBJ whole genome shotgun (WGS) entry which is preliminary data.</text>
</comment>
<gene>
    <name evidence="1" type="ORF">J1N35_004397</name>
</gene>
<evidence type="ECO:0000313" key="1">
    <source>
        <dbReference type="EMBL" id="KAH1121237.1"/>
    </source>
</evidence>
<protein>
    <submittedName>
        <fullName evidence="1">Uncharacterized protein</fullName>
    </submittedName>
</protein>
<sequence>MACSSRVNAADTDVEDKETRRDVSYNELQGWIARMQEYVPGTVIDLQTLPYKGPDREIQSGKRIAFAIVGSECFESWEFFLRNLRRHIVKEDNICLISDRSKGLLATIRRSGVPWRQRFARLESQMSSLPTDFRTWLGSMENWQWTQSYDKGFRLATLMPKMGLGQAKQIEARHVYVEGFRKAMAVNSRRAQTMNVELYSHNLETFRVKEYIGYHSGLPPWSYAIDLRNRRSCARANINVEQFTDEIYTLQRTLHIWGNEFPVILDVSNWEVPLPAFEMVPDCSLCRHPKGRPQSTRIRNDMDSRRRASPNCVLRVKHPDTIDQHARIVSMFPVNRLIMSDSKMTNDILLSGQSSRNDINYAL</sequence>
<dbReference type="Proteomes" id="UP000828251">
    <property type="component" value="Unassembled WGS sequence"/>
</dbReference>
<accession>A0A9D3WCP6</accession>
<dbReference type="EMBL" id="JAIQCV010000002">
    <property type="protein sequence ID" value="KAH1121237.1"/>
    <property type="molecule type" value="Genomic_DNA"/>
</dbReference>
<evidence type="ECO:0000313" key="2">
    <source>
        <dbReference type="Proteomes" id="UP000828251"/>
    </source>
</evidence>
<proteinExistence type="predicted"/>
<name>A0A9D3WCP6_9ROSI</name>